<dbReference type="PROSITE" id="PS50181">
    <property type="entry name" value="FBOX"/>
    <property type="match status" value="1"/>
</dbReference>
<evidence type="ECO:0000313" key="2">
    <source>
        <dbReference type="EMBL" id="KAE9406565.1"/>
    </source>
</evidence>
<sequence length="201" mass="22598">MAPFSSTTSNFSFTPRVDLESDALKKRLDSSEYDPTACAEIEEMLSLLGKDRQDCVSVLAHLQAQVEALSSHLRQVQECESKLRPLLSPTPILQLPNELLMFIFDDVSQDNLLREHPRLKKSPLWQDGEDGLATMPALALSSVCSRWRRILLSESALWSQMSLILYVDITEESSAVLQSGGFFNIVQLYIERSAVSPLQLR</sequence>
<keyword evidence="3" id="KW-1185">Reference proteome</keyword>
<dbReference type="AlphaFoldDB" id="A0A6A4ICT6"/>
<protein>
    <recommendedName>
        <fullName evidence="1">F-box domain-containing protein</fullName>
    </recommendedName>
</protein>
<dbReference type="Proteomes" id="UP000799118">
    <property type="component" value="Unassembled WGS sequence"/>
</dbReference>
<accession>A0A6A4ICT6</accession>
<evidence type="ECO:0000313" key="3">
    <source>
        <dbReference type="Proteomes" id="UP000799118"/>
    </source>
</evidence>
<evidence type="ECO:0000259" key="1">
    <source>
        <dbReference type="PROSITE" id="PS50181"/>
    </source>
</evidence>
<dbReference type="InterPro" id="IPR001810">
    <property type="entry name" value="F-box_dom"/>
</dbReference>
<gene>
    <name evidence="2" type="ORF">BT96DRAFT_1014795</name>
</gene>
<dbReference type="EMBL" id="ML769401">
    <property type="protein sequence ID" value="KAE9406565.1"/>
    <property type="molecule type" value="Genomic_DNA"/>
</dbReference>
<dbReference type="OrthoDB" id="3217549at2759"/>
<name>A0A6A4ICT6_9AGAR</name>
<organism evidence="2 3">
    <name type="scientific">Gymnopus androsaceus JB14</name>
    <dbReference type="NCBI Taxonomy" id="1447944"/>
    <lineage>
        <taxon>Eukaryota</taxon>
        <taxon>Fungi</taxon>
        <taxon>Dikarya</taxon>
        <taxon>Basidiomycota</taxon>
        <taxon>Agaricomycotina</taxon>
        <taxon>Agaricomycetes</taxon>
        <taxon>Agaricomycetidae</taxon>
        <taxon>Agaricales</taxon>
        <taxon>Marasmiineae</taxon>
        <taxon>Omphalotaceae</taxon>
        <taxon>Gymnopus</taxon>
    </lineage>
</organism>
<feature type="domain" description="F-box" evidence="1">
    <location>
        <begin position="89"/>
        <end position="161"/>
    </location>
</feature>
<reference evidence="2" key="1">
    <citation type="journal article" date="2019" name="Environ. Microbiol.">
        <title>Fungal ecological strategies reflected in gene transcription - a case study of two litter decomposers.</title>
        <authorList>
            <person name="Barbi F."/>
            <person name="Kohler A."/>
            <person name="Barry K."/>
            <person name="Baskaran P."/>
            <person name="Daum C."/>
            <person name="Fauchery L."/>
            <person name="Ihrmark K."/>
            <person name="Kuo A."/>
            <person name="LaButti K."/>
            <person name="Lipzen A."/>
            <person name="Morin E."/>
            <person name="Grigoriev I.V."/>
            <person name="Henrissat B."/>
            <person name="Lindahl B."/>
            <person name="Martin F."/>
        </authorList>
    </citation>
    <scope>NUCLEOTIDE SEQUENCE</scope>
    <source>
        <strain evidence="2">JB14</strain>
    </source>
</reference>
<proteinExistence type="predicted"/>